<dbReference type="Pfam" id="PF00551">
    <property type="entry name" value="Formyl_trans_N"/>
    <property type="match status" value="1"/>
</dbReference>
<dbReference type="Pfam" id="PF01842">
    <property type="entry name" value="ACT"/>
    <property type="match status" value="1"/>
</dbReference>
<dbReference type="InterPro" id="IPR044074">
    <property type="entry name" value="PurU_ACT"/>
</dbReference>
<dbReference type="HAMAP" id="MF_01927">
    <property type="entry name" value="PurU"/>
    <property type="match status" value="1"/>
</dbReference>
<sequence length="311" mass="34279">MGSGTDGAAGGARPLVTPAAIAAHAERYRDVGRVIVTCPDRPGIVAAISGLLFRHGANITELQQYSTDPFGGTFFLRIEFHREDLADGLPEIEAALAGLAEGRSMRWRVTTPAVRRRVAIFVSKADHALRELLWRTQTGELEMDVRMVVSNHQDLRDTVAEWAVPFHHVPVGPESRDDAERRALALLTGQVDLVVLARYMQILTPRFLGAFPDRIINIHHSFLPAFVGADPYSAAAQRGVKLIGATAHYVTAELDAGPIIEQDIHRVDHRHSVADLRRIGRHVERAVLARAVGWHLQDRVIVHGNKTIVFA</sequence>
<gene>
    <name evidence="3 6" type="primary">purU</name>
    <name evidence="6" type="ORF">I7412_36010</name>
</gene>
<dbReference type="CDD" id="cd08648">
    <property type="entry name" value="FMT_core_Formyl-FH4-Hydrolase_C"/>
    <property type="match status" value="1"/>
</dbReference>
<dbReference type="NCBIfam" id="TIGR00655">
    <property type="entry name" value="PurU"/>
    <property type="match status" value="1"/>
</dbReference>
<evidence type="ECO:0000256" key="4">
    <source>
        <dbReference type="NCBIfam" id="TIGR00655"/>
    </source>
</evidence>
<dbReference type="RefSeq" id="WP_203008084.1">
    <property type="nucleotide sequence ID" value="NZ_JADWYU010000156.1"/>
</dbReference>
<evidence type="ECO:0000313" key="7">
    <source>
        <dbReference type="Proteomes" id="UP000604475"/>
    </source>
</evidence>
<dbReference type="AlphaFoldDB" id="A0A937RSC9"/>
<dbReference type="GO" id="GO:0008864">
    <property type="term" value="F:formyltetrahydrofolate deformylase activity"/>
    <property type="evidence" value="ECO:0007669"/>
    <property type="project" value="UniProtKB-UniRule"/>
</dbReference>
<dbReference type="SUPFAM" id="SSF55021">
    <property type="entry name" value="ACT-like"/>
    <property type="match status" value="1"/>
</dbReference>
<keyword evidence="1 3" id="KW-0554">One-carbon metabolism</keyword>
<keyword evidence="7" id="KW-1185">Reference proteome</keyword>
<dbReference type="GO" id="GO:0006730">
    <property type="term" value="P:one-carbon metabolic process"/>
    <property type="evidence" value="ECO:0007669"/>
    <property type="project" value="UniProtKB-KW"/>
</dbReference>
<comment type="pathway">
    <text evidence="3">Purine metabolism; IMP biosynthesis via de novo pathway; formate from 10-formyl-5,6,7,8-tetrahydrofolate: step 1/1.</text>
</comment>
<comment type="similarity">
    <text evidence="3">Belongs to the PurU family.</text>
</comment>
<dbReference type="InterPro" id="IPR002376">
    <property type="entry name" value="Formyl_transf_N"/>
</dbReference>
<feature type="domain" description="ACT" evidence="5">
    <location>
        <begin position="33"/>
        <end position="117"/>
    </location>
</feature>
<keyword evidence="2 3" id="KW-0378">Hydrolase</keyword>
<evidence type="ECO:0000256" key="2">
    <source>
        <dbReference type="ARBA" id="ARBA00022801"/>
    </source>
</evidence>
<dbReference type="GO" id="GO:0006189">
    <property type="term" value="P:'de novo' IMP biosynthetic process"/>
    <property type="evidence" value="ECO:0007669"/>
    <property type="project" value="UniProtKB-UniRule"/>
</dbReference>
<dbReference type="PIRSF" id="PIRSF036480">
    <property type="entry name" value="FormyFH4_hydr"/>
    <property type="match status" value="1"/>
</dbReference>
<dbReference type="InterPro" id="IPR036477">
    <property type="entry name" value="Formyl_transf_N_sf"/>
</dbReference>
<evidence type="ECO:0000256" key="3">
    <source>
        <dbReference type="HAMAP-Rule" id="MF_01927"/>
    </source>
</evidence>
<comment type="catalytic activity">
    <reaction evidence="3">
        <text>(6R)-10-formyltetrahydrofolate + H2O = (6S)-5,6,7,8-tetrahydrofolate + formate + H(+)</text>
        <dbReference type="Rhea" id="RHEA:19833"/>
        <dbReference type="ChEBI" id="CHEBI:15377"/>
        <dbReference type="ChEBI" id="CHEBI:15378"/>
        <dbReference type="ChEBI" id="CHEBI:15740"/>
        <dbReference type="ChEBI" id="CHEBI:57453"/>
        <dbReference type="ChEBI" id="CHEBI:195366"/>
        <dbReference type="EC" id="3.5.1.10"/>
    </reaction>
</comment>
<dbReference type="EC" id="3.5.1.10" evidence="3 4"/>
<feature type="active site" evidence="3">
    <location>
        <position position="255"/>
    </location>
</feature>
<organism evidence="6 7">
    <name type="scientific">Frankia nepalensis</name>
    <dbReference type="NCBI Taxonomy" id="1836974"/>
    <lineage>
        <taxon>Bacteria</taxon>
        <taxon>Bacillati</taxon>
        <taxon>Actinomycetota</taxon>
        <taxon>Actinomycetes</taxon>
        <taxon>Frankiales</taxon>
        <taxon>Frankiaceae</taxon>
        <taxon>Frankia</taxon>
    </lineage>
</organism>
<evidence type="ECO:0000259" key="5">
    <source>
        <dbReference type="PROSITE" id="PS51671"/>
    </source>
</evidence>
<dbReference type="InterPro" id="IPR004810">
    <property type="entry name" value="PurU"/>
</dbReference>
<dbReference type="NCBIfam" id="NF004684">
    <property type="entry name" value="PRK06027.1"/>
    <property type="match status" value="1"/>
</dbReference>
<dbReference type="InterPro" id="IPR002912">
    <property type="entry name" value="ACT_dom"/>
</dbReference>
<comment type="function">
    <text evidence="3">Catalyzes the hydrolysis of 10-formyltetrahydrofolate (formyl-FH4) to formate and tetrahydrofolate (FH4).</text>
</comment>
<accession>A0A937RSC9</accession>
<comment type="caution">
    <text evidence="6">The sequence shown here is derived from an EMBL/GenBank/DDBJ whole genome shotgun (WGS) entry which is preliminary data.</text>
</comment>
<evidence type="ECO:0000256" key="1">
    <source>
        <dbReference type="ARBA" id="ARBA00022563"/>
    </source>
</evidence>
<evidence type="ECO:0000313" key="6">
    <source>
        <dbReference type="EMBL" id="MBL7632469.1"/>
    </source>
</evidence>
<dbReference type="InterPro" id="IPR045865">
    <property type="entry name" value="ACT-like_dom_sf"/>
</dbReference>
<dbReference type="PANTHER" id="PTHR42706:SF1">
    <property type="entry name" value="FORMYLTETRAHYDROFOLATE DEFORMYLASE 2, MITOCHONDRIAL"/>
    <property type="match status" value="1"/>
</dbReference>
<dbReference type="PROSITE" id="PS51671">
    <property type="entry name" value="ACT"/>
    <property type="match status" value="1"/>
</dbReference>
<reference evidence="6" key="1">
    <citation type="submission" date="2020-12" db="EMBL/GenBank/DDBJ databases">
        <title>Genomic characterization of non-nitrogen-fixing Frankia strains.</title>
        <authorList>
            <person name="Carlos-Shanley C."/>
            <person name="Guerra T."/>
            <person name="Hahn D."/>
        </authorList>
    </citation>
    <scope>NUCLEOTIDE SEQUENCE</scope>
    <source>
        <strain evidence="6">CN6</strain>
    </source>
</reference>
<dbReference type="InterPro" id="IPR041729">
    <property type="entry name" value="Formyl-FH4-Hydrolase_C"/>
</dbReference>
<dbReference type="Gene3D" id="3.40.50.170">
    <property type="entry name" value="Formyl transferase, N-terminal domain"/>
    <property type="match status" value="1"/>
</dbReference>
<name>A0A937RSC9_9ACTN</name>
<dbReference type="EMBL" id="JAEACQ010000328">
    <property type="protein sequence ID" value="MBL7632469.1"/>
    <property type="molecule type" value="Genomic_DNA"/>
</dbReference>
<protein>
    <recommendedName>
        <fullName evidence="3 4">Formyltetrahydrofolate deformylase</fullName>
        <ecNumber evidence="3 4">3.5.1.10</ecNumber>
    </recommendedName>
    <alternativeName>
        <fullName evidence="3">Formyl-FH(4) hydrolase</fullName>
    </alternativeName>
</protein>
<dbReference type="CDD" id="cd04875">
    <property type="entry name" value="ACT_F4HF-DF"/>
    <property type="match status" value="1"/>
</dbReference>
<dbReference type="Gene3D" id="3.30.70.260">
    <property type="match status" value="1"/>
</dbReference>
<proteinExistence type="inferred from homology"/>
<dbReference type="Proteomes" id="UP000604475">
    <property type="component" value="Unassembled WGS sequence"/>
</dbReference>
<dbReference type="SUPFAM" id="SSF53328">
    <property type="entry name" value="Formyltransferase"/>
    <property type="match status" value="1"/>
</dbReference>
<dbReference type="PANTHER" id="PTHR42706">
    <property type="entry name" value="FORMYLTETRAHYDROFOLATE DEFORMYLASE"/>
    <property type="match status" value="1"/>
</dbReference>
<dbReference type="PRINTS" id="PR01575">
    <property type="entry name" value="FFH4HYDRLASE"/>
</dbReference>
<keyword evidence="3" id="KW-0658">Purine biosynthesis</keyword>